<evidence type="ECO:0000313" key="3">
    <source>
        <dbReference type="EMBL" id="WOS42385.1"/>
    </source>
</evidence>
<feature type="chain" id="PRO_5047549863" description="Calcineurin-like phosphoesterase domain-containing protein" evidence="2">
    <location>
        <begin position="40"/>
        <end position="858"/>
    </location>
</feature>
<keyword evidence="2" id="KW-0732">Signal</keyword>
<dbReference type="Proteomes" id="UP001302020">
    <property type="component" value="Chromosome"/>
</dbReference>
<evidence type="ECO:0000313" key="4">
    <source>
        <dbReference type="Proteomes" id="UP001302020"/>
    </source>
</evidence>
<dbReference type="SUPFAM" id="SSF50939">
    <property type="entry name" value="Sialidases"/>
    <property type="match status" value="1"/>
</dbReference>
<evidence type="ECO:0008006" key="5">
    <source>
        <dbReference type="Google" id="ProtNLM"/>
    </source>
</evidence>
<dbReference type="RefSeq" id="WP_317845017.1">
    <property type="nucleotide sequence ID" value="NZ_CP126170.1"/>
</dbReference>
<dbReference type="EMBL" id="CP126172">
    <property type="protein sequence ID" value="WOS42385.1"/>
    <property type="molecule type" value="Genomic_DNA"/>
</dbReference>
<keyword evidence="4" id="KW-1185">Reference proteome</keyword>
<sequence length="858" mass="89475">MTFATRLFKSGSRMRALGYALCRVSFATAVALQGAVAQADTPPTITYLNTSSNRGITQDWDYGYYKATCGVTEALLGVSEFTDTGNGNLALCAPYSQPGSVSSLRAYVTTKSGPDKRGYARHGDWAPGYTKVECGLDQYGVGISQSTASPRVAHGIACVQGATGTDTSGITTVRQMDNNSSMGSATWGDWDPGKYKGQCIDGESIVGASFSPTTGRLHSILCRGPATLQMLYQTSSGSGVAVATLSERGTTPTVRSLGGLSPATGTAPVVTNFQGVVYALYAASSNQLCLAQSTNRGLTYATPNCLSQVSIGDTPAVAVNNGTLYVAYSSTTGPRRLMVASSTDGATFNVTSYDAITLDASPGVAVLDGVLYAGYVKSNKVCVASLQSTQRVTNVCQYSAKSQPVGMTAAFGKLFVTYAKTTGNVAFMVSDDPANVPFDGFYWSEYSTADLIAPVFYHGNLYLLFNDVTAGAKALVSVDGTKPTWATQSTTGMSATGPIGAIGTNVADTVRGVLFAVYGDMPYSDSDATLLSSTILPGLSSSANVPFILHVGDAGRPYDGTGTNPYDSCSDSFRSATVQSWWGVNQQLVFMPGDNDWTDCNTERTPRSRLDPLKEFAKVRSIFAGNVSLDAPRYATDGLNVGQPALAQTWVSNGVLYLGLNIVGSYNGYVPSTATNAAARNAEASTREAETLTAITNAGAAMASNPGLNALVVTFHVDPYTNVNSSGGTIVDWTCGLTDSTGRQPYKGICANLASVAGSIGKPMLVVHGDTVAHCFRQHPTSSNLWVLNAPGDFVPGVDLVSFNQSNASAPFSVVTMTNSAGSVPSTCNYTPASPSEASQELVSGSTGTTVQPQHIEP</sequence>
<feature type="signal peptide" evidence="2">
    <location>
        <begin position="1"/>
        <end position="39"/>
    </location>
</feature>
<reference evidence="3 4" key="1">
    <citation type="submission" date="2023-05" db="EMBL/GenBank/DDBJ databases">
        <title>Xanthomonas rydalmerenesis sp. nov., a novel Xanthomonas species isolated from Fragaria x ananassa.</title>
        <authorList>
            <person name="McKnight D.J.E."/>
            <person name="Wong-Bajracharya J."/>
            <person name="Okoh E.B."/>
            <person name="Snijders F."/>
            <person name="Lidbetter F."/>
            <person name="Webster J."/>
            <person name="Djordjevic S.P."/>
            <person name="Bogema D.R."/>
            <person name="Chapman T.A."/>
        </authorList>
    </citation>
    <scope>NUCLEOTIDE SEQUENCE [LARGE SCALE GENOMIC DNA]</scope>
    <source>
        <strain evidence="3 4">DAR34883</strain>
    </source>
</reference>
<name>A0ABZ0JRG1_9XANT</name>
<accession>A0ABZ0JRG1</accession>
<gene>
    <name evidence="3" type="ORF">QN243_08100</name>
</gene>
<evidence type="ECO:0000256" key="2">
    <source>
        <dbReference type="SAM" id="SignalP"/>
    </source>
</evidence>
<evidence type="ECO:0000256" key="1">
    <source>
        <dbReference type="SAM" id="MobiDB-lite"/>
    </source>
</evidence>
<feature type="region of interest" description="Disordered" evidence="1">
    <location>
        <begin position="829"/>
        <end position="858"/>
    </location>
</feature>
<organism evidence="3 4">
    <name type="scientific">Xanthomonas rydalmerensis</name>
    <dbReference type="NCBI Taxonomy" id="3046274"/>
    <lineage>
        <taxon>Bacteria</taxon>
        <taxon>Pseudomonadati</taxon>
        <taxon>Pseudomonadota</taxon>
        <taxon>Gammaproteobacteria</taxon>
        <taxon>Lysobacterales</taxon>
        <taxon>Lysobacteraceae</taxon>
        <taxon>Xanthomonas</taxon>
    </lineage>
</organism>
<proteinExistence type="predicted"/>
<dbReference type="InterPro" id="IPR036278">
    <property type="entry name" value="Sialidase_sf"/>
</dbReference>
<protein>
    <recommendedName>
        <fullName evidence="5">Calcineurin-like phosphoesterase domain-containing protein</fullName>
    </recommendedName>
</protein>